<dbReference type="KEGG" id="nch:A0U93_10930"/>
<name>A0A1U9KR84_9PROT</name>
<dbReference type="EMBL" id="CP014691">
    <property type="protein sequence ID" value="AQS88371.1"/>
    <property type="molecule type" value="Genomic_DNA"/>
</dbReference>
<reference evidence="1 2" key="1">
    <citation type="submission" date="2016-03" db="EMBL/GenBank/DDBJ databases">
        <title>Acetic acid bacteria sequencing.</title>
        <authorList>
            <person name="Brandt J."/>
            <person name="Jakob F."/>
            <person name="Vogel R.F."/>
        </authorList>
    </citation>
    <scope>NUCLEOTIDE SEQUENCE [LARGE SCALE GENOMIC DNA]</scope>
    <source>
        <strain evidence="1 2">NBRC 101099</strain>
    </source>
</reference>
<dbReference type="STRING" id="320497.A0U93_10930"/>
<accession>A0A1U9KR84</accession>
<sequence>MTSESGSPTPRGPLASIPRGVLLLGRGDAAGLNCFRSGRDAVLSAMAPSLALFLVVVVLQFLQGPSARELTKIMLLLTALLLRLVVTQALAAHWSRQGLWTRYASAMLWSDWLPPVLSLTAGGLLHVIAPAIADTKGATLGVLIVIEAYDLWLSWFVARAGLVLRWSQALLLVGIVLTTTIALYYVAAMLPPHYNVWTELTTPMFQR</sequence>
<evidence type="ECO:0000313" key="2">
    <source>
        <dbReference type="Proteomes" id="UP000188604"/>
    </source>
</evidence>
<dbReference type="AlphaFoldDB" id="A0A1U9KR84"/>
<organism evidence="1 2">
    <name type="scientific">Neoasaia chiangmaiensis</name>
    <dbReference type="NCBI Taxonomy" id="320497"/>
    <lineage>
        <taxon>Bacteria</taxon>
        <taxon>Pseudomonadati</taxon>
        <taxon>Pseudomonadota</taxon>
        <taxon>Alphaproteobacteria</taxon>
        <taxon>Acetobacterales</taxon>
        <taxon>Acetobacteraceae</taxon>
        <taxon>Neoasaia</taxon>
    </lineage>
</organism>
<protein>
    <submittedName>
        <fullName evidence="1">Uncharacterized protein</fullName>
    </submittedName>
</protein>
<keyword evidence="2" id="KW-1185">Reference proteome</keyword>
<gene>
    <name evidence="1" type="ORF">A0U93_10930</name>
</gene>
<evidence type="ECO:0000313" key="1">
    <source>
        <dbReference type="EMBL" id="AQS88371.1"/>
    </source>
</evidence>
<dbReference type="OrthoDB" id="7281988at2"/>
<dbReference type="Proteomes" id="UP000188604">
    <property type="component" value="Chromosome"/>
</dbReference>
<proteinExistence type="predicted"/>
<dbReference type="RefSeq" id="WP_077807400.1">
    <property type="nucleotide sequence ID" value="NZ_BJXS01000003.1"/>
</dbReference>